<dbReference type="PANTHER" id="PTHR28037:SF1">
    <property type="entry name" value="ALCOHOL O-ACETYLTRANSFERASE 1-RELATED"/>
    <property type="match status" value="1"/>
</dbReference>
<reference evidence="1 2" key="1">
    <citation type="submission" date="2019-10" db="EMBL/GenBank/DDBJ databases">
        <authorList>
            <person name="Palmer J.M."/>
        </authorList>
    </citation>
    <scope>NUCLEOTIDE SEQUENCE [LARGE SCALE GENOMIC DNA]</scope>
    <source>
        <strain evidence="1 2">TWF718</strain>
    </source>
</reference>
<sequence length="517" mass="58763">MARDSDMHLPHGLTLVREATNIDNYYYMLTLTGSQAPVVVAAGYSTRDSSKTLSREHVIRAIERVVVKQPTLGHVFVRQPSEEGKDQLWVARLPSLNVEDCVSFIQNNERDPAEASRSMLENIMGQWFNLLDTSKPYWRVTVVNMKTIYFSFNHIVCDGRSGMFFHRSLLTALNDIESERDVPPPLQFITCADVFPDHFQETIAKHTAFDQLWFTIKYFLAVFVGYFFWPEYITYNDMKKYPLKADIQRMAQPEERIKNKIVALRINSEAMQKVLADCRQQSTTFTAFLDTALNASVCADIYPQALMVRACLVADLRSFCEWPFDEVMCNMGASWTKLRLAGPFSAIGRPPRGSSSEEEIYTNIPAFWAMAKYRKEYMNQNLGTGSIQQYLGFSAYTPPRIDDFTAYLWANEGESLAASRNYGSMLSNLVSLVPKEEDKERNWMFTDTDWASSTHRSCVGPSLNITAISAPGADCVVNFIYQEGSYDPEVIPRIVEVVKVRIGQVIGNNGEGLTMRM</sequence>
<dbReference type="PANTHER" id="PTHR28037">
    <property type="entry name" value="ALCOHOL O-ACETYLTRANSFERASE 1-RELATED"/>
    <property type="match status" value="1"/>
</dbReference>
<proteinExistence type="predicted"/>
<name>A0AAN8MS05_9PEZI</name>
<dbReference type="InterPro" id="IPR023213">
    <property type="entry name" value="CAT-like_dom_sf"/>
</dbReference>
<dbReference type="InterPro" id="IPR052058">
    <property type="entry name" value="Alcohol_O-acetyltransferase"/>
</dbReference>
<evidence type="ECO:0000313" key="2">
    <source>
        <dbReference type="Proteomes" id="UP001313282"/>
    </source>
</evidence>
<dbReference type="AlphaFoldDB" id="A0AAN8MS05"/>
<dbReference type="Gene3D" id="3.30.559.10">
    <property type="entry name" value="Chloramphenicol acetyltransferase-like domain"/>
    <property type="match status" value="1"/>
</dbReference>
<protein>
    <submittedName>
        <fullName evidence="1">Uncharacterized protein</fullName>
    </submittedName>
</protein>
<keyword evidence="2" id="KW-1185">Reference proteome</keyword>
<dbReference type="Proteomes" id="UP001313282">
    <property type="component" value="Unassembled WGS sequence"/>
</dbReference>
<organism evidence="1 2">
    <name type="scientific">Orbilia javanica</name>
    <dbReference type="NCBI Taxonomy" id="47235"/>
    <lineage>
        <taxon>Eukaryota</taxon>
        <taxon>Fungi</taxon>
        <taxon>Dikarya</taxon>
        <taxon>Ascomycota</taxon>
        <taxon>Pezizomycotina</taxon>
        <taxon>Orbiliomycetes</taxon>
        <taxon>Orbiliales</taxon>
        <taxon>Orbiliaceae</taxon>
        <taxon>Orbilia</taxon>
    </lineage>
</organism>
<dbReference type="SUPFAM" id="SSF52777">
    <property type="entry name" value="CoA-dependent acyltransferases"/>
    <property type="match status" value="1"/>
</dbReference>
<dbReference type="Pfam" id="PF07247">
    <property type="entry name" value="AATase"/>
    <property type="match status" value="1"/>
</dbReference>
<accession>A0AAN8MS05</accession>
<evidence type="ECO:0000313" key="1">
    <source>
        <dbReference type="EMBL" id="KAK6343171.1"/>
    </source>
</evidence>
<comment type="caution">
    <text evidence="1">The sequence shown here is derived from an EMBL/GenBank/DDBJ whole genome shotgun (WGS) entry which is preliminary data.</text>
</comment>
<dbReference type="EMBL" id="JAVHNR010000005">
    <property type="protein sequence ID" value="KAK6343171.1"/>
    <property type="molecule type" value="Genomic_DNA"/>
</dbReference>
<dbReference type="InterPro" id="IPR010828">
    <property type="entry name" value="Atf2/Sli1-like"/>
</dbReference>
<gene>
    <name evidence="1" type="ORF">TWF718_008544</name>
</gene>